<dbReference type="AlphaFoldDB" id="A0A0F7W266"/>
<gene>
    <name evidence="3" type="primary">sle_36460</name>
</gene>
<evidence type="ECO:0000313" key="3">
    <source>
        <dbReference type="EMBL" id="CQR63106.1"/>
    </source>
</evidence>
<feature type="region of interest" description="Disordered" evidence="1">
    <location>
        <begin position="71"/>
        <end position="91"/>
    </location>
</feature>
<protein>
    <recommendedName>
        <fullName evidence="5">Transmembrane protein</fullName>
    </recommendedName>
</protein>
<feature type="compositionally biased region" description="Basic residues" evidence="1">
    <location>
        <begin position="291"/>
        <end position="303"/>
    </location>
</feature>
<evidence type="ECO:0008006" key="5">
    <source>
        <dbReference type="Google" id="ProtNLM"/>
    </source>
</evidence>
<keyword evidence="2" id="KW-0472">Membrane</keyword>
<evidence type="ECO:0000256" key="1">
    <source>
        <dbReference type="SAM" id="MobiDB-lite"/>
    </source>
</evidence>
<evidence type="ECO:0000313" key="4">
    <source>
        <dbReference type="Proteomes" id="UP000035016"/>
    </source>
</evidence>
<feature type="compositionally biased region" description="Basic and acidic residues" evidence="1">
    <location>
        <begin position="304"/>
        <end position="317"/>
    </location>
</feature>
<evidence type="ECO:0000256" key="2">
    <source>
        <dbReference type="SAM" id="Phobius"/>
    </source>
</evidence>
<dbReference type="KEGG" id="sle:sle_36460"/>
<feature type="compositionally biased region" description="Low complexity" evidence="1">
    <location>
        <begin position="246"/>
        <end position="286"/>
    </location>
</feature>
<sequence length="404" mass="42861">MSEARQEYERILDEALRLAPHRTELSGLGQRLDPGQLRTLALDATALITTAAATEYQHCIRFREGLRQPAAPVPAASDSGSTAPGPRVTGPAATVEEAVETAGAGAVAVVAVLAPVLAGTAAVFFLLVGYVLRMLDPERAFARTLLTTGWVFGALAAAAILVAAAGLLITALRNRPSAEAGRYRELSREVAEAREAWRDALLTRRVLPFLRDALSDSGTAGAPPRTAPSVPASRMPALGYDRPGFTSPATARPRGTARASRAPTTPARTPAVRRPGRSSGRCGSGPPRDPRGRRTAGRGCRVRTRGEGCRAGGERGRRRERAVGGPPPRHSTGPVPSGDARSVPRRETCGQSAIGRYTLLPAAANSFDFWAMPCSISAWLPPCSRRMSCEIFMLQNFGPHIEQK</sequence>
<proteinExistence type="predicted"/>
<accession>A0A0F7W266</accession>
<reference evidence="3 4" key="1">
    <citation type="submission" date="2015-02" db="EMBL/GenBank/DDBJ databases">
        <authorList>
            <person name="Gomez-Escribano P.J."/>
        </authorList>
    </citation>
    <scope>NUCLEOTIDE SEQUENCE [LARGE SCALE GENOMIC DNA]</scope>
    <source>
        <strain evidence="4">C34 (DSM 42122 / NRRL B-24963)</strain>
    </source>
</reference>
<organism evidence="3 4">
    <name type="scientific">Streptomyces leeuwenhoekii</name>
    <dbReference type="NCBI Taxonomy" id="1437453"/>
    <lineage>
        <taxon>Bacteria</taxon>
        <taxon>Bacillati</taxon>
        <taxon>Actinomycetota</taxon>
        <taxon>Actinomycetes</taxon>
        <taxon>Kitasatosporales</taxon>
        <taxon>Streptomycetaceae</taxon>
        <taxon>Streptomyces</taxon>
    </lineage>
</organism>
<feature type="transmembrane region" description="Helical" evidence="2">
    <location>
        <begin position="106"/>
        <end position="130"/>
    </location>
</feature>
<feature type="region of interest" description="Disordered" evidence="1">
    <location>
        <begin position="217"/>
        <end position="345"/>
    </location>
</feature>
<name>A0A0F7W266_STRLW</name>
<dbReference type="EMBL" id="LN831790">
    <property type="protein sequence ID" value="CQR63106.1"/>
    <property type="molecule type" value="Genomic_DNA"/>
</dbReference>
<dbReference type="Proteomes" id="UP000035016">
    <property type="component" value="Chromosome Chromosome"/>
</dbReference>
<keyword evidence="2" id="KW-0812">Transmembrane</keyword>
<keyword evidence="2" id="KW-1133">Transmembrane helix</keyword>
<feature type="transmembrane region" description="Helical" evidence="2">
    <location>
        <begin position="150"/>
        <end position="172"/>
    </location>
</feature>